<reference evidence="2" key="1">
    <citation type="journal article" date="2023" name="Mol. Phylogenet. Evol.">
        <title>Genome-scale phylogeny and comparative genomics of the fungal order Sordariales.</title>
        <authorList>
            <person name="Hensen N."/>
            <person name="Bonometti L."/>
            <person name="Westerberg I."/>
            <person name="Brannstrom I.O."/>
            <person name="Guillou S."/>
            <person name="Cros-Aarteil S."/>
            <person name="Calhoun S."/>
            <person name="Haridas S."/>
            <person name="Kuo A."/>
            <person name="Mondo S."/>
            <person name="Pangilinan J."/>
            <person name="Riley R."/>
            <person name="LaButti K."/>
            <person name="Andreopoulos B."/>
            <person name="Lipzen A."/>
            <person name="Chen C."/>
            <person name="Yan M."/>
            <person name="Daum C."/>
            <person name="Ng V."/>
            <person name="Clum A."/>
            <person name="Steindorff A."/>
            <person name="Ohm R.A."/>
            <person name="Martin F."/>
            <person name="Silar P."/>
            <person name="Natvig D.O."/>
            <person name="Lalanne C."/>
            <person name="Gautier V."/>
            <person name="Ament-Velasquez S.L."/>
            <person name="Kruys A."/>
            <person name="Hutchinson M.I."/>
            <person name="Powell A.J."/>
            <person name="Barry K."/>
            <person name="Miller A.N."/>
            <person name="Grigoriev I.V."/>
            <person name="Debuchy R."/>
            <person name="Gladieux P."/>
            <person name="Hiltunen Thoren M."/>
            <person name="Johannesson H."/>
        </authorList>
    </citation>
    <scope>NUCLEOTIDE SEQUENCE</scope>
    <source>
        <strain evidence="2">CBS 314.62</strain>
    </source>
</reference>
<feature type="region of interest" description="Disordered" evidence="1">
    <location>
        <begin position="476"/>
        <end position="497"/>
    </location>
</feature>
<dbReference type="AlphaFoldDB" id="A0AAE0WZS5"/>
<keyword evidence="3" id="KW-1185">Reference proteome</keyword>
<organism evidence="2 3">
    <name type="scientific">Podospora appendiculata</name>
    <dbReference type="NCBI Taxonomy" id="314037"/>
    <lineage>
        <taxon>Eukaryota</taxon>
        <taxon>Fungi</taxon>
        <taxon>Dikarya</taxon>
        <taxon>Ascomycota</taxon>
        <taxon>Pezizomycotina</taxon>
        <taxon>Sordariomycetes</taxon>
        <taxon>Sordariomycetidae</taxon>
        <taxon>Sordariales</taxon>
        <taxon>Podosporaceae</taxon>
        <taxon>Podospora</taxon>
    </lineage>
</organism>
<evidence type="ECO:0000256" key="1">
    <source>
        <dbReference type="SAM" id="MobiDB-lite"/>
    </source>
</evidence>
<feature type="region of interest" description="Disordered" evidence="1">
    <location>
        <begin position="440"/>
        <end position="460"/>
    </location>
</feature>
<sequence length="600" mass="67105">MDSDREPKLPTTVTRRPFTWGPSDGLKAGGIGRAATDELRLLFRKGAAQFRLDKATRPWITAQLRLYGVPFDIECIVPTPEVEAAEHALRLKCKAAVEKHPQLVRQCKDKNFAKVEGGPTDEAAFDADRFLAKYFLDGLHGRPDRAKTKEPVALSLHVPCYDNLENAIQAIPGLAFHAPRHLGMSVVGWDTELDRGIEREFAKLSSGSDGISDVYTPTREAAYDFNRFLQKYFRVDVNGVATGTQDKEKPSAPVTLYSFFSAGFALVDAEVARMEEKYRLKEEEIRRQDEEWAAEDKARREEAVRSIYRPHHEFVARQKSGAAKPEVFTLDQLVGSYVVRWDGKDGANYSDQVNNQLTLDVFPAKSTHGVTASFSFGFFEGTMLLALSQREVVLLRDEQKKDNPYAESDTKSDLVGTGYGRDEDERADIIDSLGFVISTANASPAGPAHPSTPTDKKRRVGDVADPWGVQAALAKRQKPNVRVKKEEDDDDENVGAKPLVKIKKEEEEEEDAKPLAKTDTEPSRFYFQFAYSIVEGYPDVDDENQNVGYIDFDMSSSSGAGVFHICCWFSGPQHFSIFKVAGEPSGNKEPMSWFEFDGRR</sequence>
<proteinExistence type="predicted"/>
<dbReference type="EMBL" id="JAULSO010000007">
    <property type="protein sequence ID" value="KAK3681256.1"/>
    <property type="molecule type" value="Genomic_DNA"/>
</dbReference>
<evidence type="ECO:0000313" key="2">
    <source>
        <dbReference type="EMBL" id="KAK3681256.1"/>
    </source>
</evidence>
<protein>
    <submittedName>
        <fullName evidence="2">Uncharacterized protein</fullName>
    </submittedName>
</protein>
<reference evidence="2" key="2">
    <citation type="submission" date="2023-06" db="EMBL/GenBank/DDBJ databases">
        <authorList>
            <consortium name="Lawrence Berkeley National Laboratory"/>
            <person name="Haridas S."/>
            <person name="Hensen N."/>
            <person name="Bonometti L."/>
            <person name="Westerberg I."/>
            <person name="Brannstrom I.O."/>
            <person name="Guillou S."/>
            <person name="Cros-Aarteil S."/>
            <person name="Calhoun S."/>
            <person name="Kuo A."/>
            <person name="Mondo S."/>
            <person name="Pangilinan J."/>
            <person name="Riley R."/>
            <person name="Labutti K."/>
            <person name="Andreopoulos B."/>
            <person name="Lipzen A."/>
            <person name="Chen C."/>
            <person name="Yanf M."/>
            <person name="Daum C."/>
            <person name="Ng V."/>
            <person name="Clum A."/>
            <person name="Steindorff A."/>
            <person name="Ohm R."/>
            <person name="Martin F."/>
            <person name="Silar P."/>
            <person name="Natvig D."/>
            <person name="Lalanne C."/>
            <person name="Gautier V."/>
            <person name="Ament-Velasquez S.L."/>
            <person name="Kruys A."/>
            <person name="Hutchinson M.I."/>
            <person name="Powell A.J."/>
            <person name="Barry K."/>
            <person name="Miller A.N."/>
            <person name="Grigoriev I.V."/>
            <person name="Debuchy R."/>
            <person name="Gladieux P."/>
            <person name="Thoren M.H."/>
            <person name="Johannesson H."/>
        </authorList>
    </citation>
    <scope>NUCLEOTIDE SEQUENCE</scope>
    <source>
        <strain evidence="2">CBS 314.62</strain>
    </source>
</reference>
<feature type="compositionally biased region" description="Basic and acidic residues" evidence="1">
    <location>
        <begin position="401"/>
        <end position="412"/>
    </location>
</feature>
<evidence type="ECO:0000313" key="3">
    <source>
        <dbReference type="Proteomes" id="UP001270362"/>
    </source>
</evidence>
<comment type="caution">
    <text evidence="2">The sequence shown here is derived from an EMBL/GenBank/DDBJ whole genome shotgun (WGS) entry which is preliminary data.</text>
</comment>
<gene>
    <name evidence="2" type="ORF">B0T22DRAFT_485348</name>
</gene>
<dbReference type="Proteomes" id="UP001270362">
    <property type="component" value="Unassembled WGS sequence"/>
</dbReference>
<name>A0AAE0WZS5_9PEZI</name>
<accession>A0AAE0WZS5</accession>
<feature type="region of interest" description="Disordered" evidence="1">
    <location>
        <begin position="401"/>
        <end position="421"/>
    </location>
</feature>